<accession>A0ABD0NLX5</accession>
<comment type="function">
    <text evidence="1">Regulatory subunit of S-adenosylmethionine synthetase 2, an enzyme that catalyzes the formation of S-adenosylmethionine from methionine and ATP. Regulates MAT2A catalytic activity by changing its kinetic properties, increasing its affinity for L-methionine.</text>
</comment>
<dbReference type="InterPro" id="IPR005913">
    <property type="entry name" value="dTDP_dehydrorham_reduct"/>
</dbReference>
<protein>
    <recommendedName>
        <fullName evidence="1">Methionine adenosyltransferase 2 subunit beta</fullName>
    </recommendedName>
    <alternativeName>
        <fullName evidence="1">Methionine adenosyltransferase II beta</fullName>
    </alternativeName>
</protein>
<dbReference type="PANTHER" id="PTHR10491">
    <property type="entry name" value="DTDP-4-DEHYDRORHAMNOSE REDUCTASE"/>
    <property type="match status" value="1"/>
</dbReference>
<evidence type="ECO:0000256" key="1">
    <source>
        <dbReference type="RuleBase" id="RU364081"/>
    </source>
</evidence>
<sequence>DEVYTPYRRVLVTGATGLLGRAVYKEFKNNDWDTLGSGYNRARPSFLKCNLLDEDAVRGVIQG</sequence>
<evidence type="ECO:0000313" key="4">
    <source>
        <dbReference type="Proteomes" id="UP001529510"/>
    </source>
</evidence>
<dbReference type="Proteomes" id="UP001529510">
    <property type="component" value="Unassembled WGS sequence"/>
</dbReference>
<comment type="caution">
    <text evidence="3">The sequence shown here is derived from an EMBL/GenBank/DDBJ whole genome shotgun (WGS) entry which is preliminary data.</text>
</comment>
<reference evidence="3 4" key="1">
    <citation type="submission" date="2024-05" db="EMBL/GenBank/DDBJ databases">
        <title>Genome sequencing and assembly of Indian major carp, Cirrhinus mrigala (Hamilton, 1822).</title>
        <authorList>
            <person name="Mohindra V."/>
            <person name="Chowdhury L.M."/>
            <person name="Lal K."/>
            <person name="Jena J.K."/>
        </authorList>
    </citation>
    <scope>NUCLEOTIDE SEQUENCE [LARGE SCALE GENOMIC DNA]</scope>
    <source>
        <strain evidence="3">CM1030</strain>
        <tissue evidence="3">Blood</tissue>
    </source>
</reference>
<dbReference type="AlphaFoldDB" id="A0ABD0NLX5"/>
<proteinExistence type="inferred from homology"/>
<dbReference type="GO" id="GO:0006730">
    <property type="term" value="P:one-carbon metabolic process"/>
    <property type="evidence" value="ECO:0007669"/>
    <property type="project" value="UniProtKB-KW"/>
</dbReference>
<comment type="similarity">
    <text evidence="1">Belongs to the dTDP-4-dehydrorhamnose reductase family. MAT2B subfamily.</text>
</comment>
<organism evidence="3 4">
    <name type="scientific">Cirrhinus mrigala</name>
    <name type="common">Mrigala</name>
    <dbReference type="NCBI Taxonomy" id="683832"/>
    <lineage>
        <taxon>Eukaryota</taxon>
        <taxon>Metazoa</taxon>
        <taxon>Chordata</taxon>
        <taxon>Craniata</taxon>
        <taxon>Vertebrata</taxon>
        <taxon>Euteleostomi</taxon>
        <taxon>Actinopterygii</taxon>
        <taxon>Neopterygii</taxon>
        <taxon>Teleostei</taxon>
        <taxon>Ostariophysi</taxon>
        <taxon>Cypriniformes</taxon>
        <taxon>Cyprinidae</taxon>
        <taxon>Labeoninae</taxon>
        <taxon>Labeonini</taxon>
        <taxon>Cirrhinus</taxon>
    </lineage>
</organism>
<evidence type="ECO:0000313" key="3">
    <source>
        <dbReference type="EMBL" id="KAL0162405.1"/>
    </source>
</evidence>
<dbReference type="PANTHER" id="PTHR10491:SF4">
    <property type="entry name" value="METHIONINE ADENOSYLTRANSFERASE 2 SUBUNIT BETA"/>
    <property type="match status" value="1"/>
</dbReference>
<comment type="subunit">
    <text evidence="1">Heterotrimer; composed of a catalytic MAT2A homodimer that binds one regulatory MAT2B chain. Heterohexamer; composed of a central, catalytic MAT2A homotetramer flanked on either side by a regulatory MAT2B chain. NADP binding increases the affinity for MAT2A.</text>
</comment>
<dbReference type="SUPFAM" id="SSF51735">
    <property type="entry name" value="NAD(P)-binding Rossmann-fold domains"/>
    <property type="match status" value="1"/>
</dbReference>
<dbReference type="Pfam" id="PF01370">
    <property type="entry name" value="Epimerase"/>
    <property type="match status" value="1"/>
</dbReference>
<comment type="pathway">
    <text evidence="1">Amino-acid biosynthesis; S-adenosyl-L-methionine biosynthesis; S-adenosyl-L-methionine from L-methionine: step 1/1.</text>
</comment>
<keyword evidence="1" id="KW-0554">One-carbon metabolism</keyword>
<feature type="non-terminal residue" evidence="3">
    <location>
        <position position="63"/>
    </location>
</feature>
<dbReference type="EMBL" id="JAMKFB020000021">
    <property type="protein sequence ID" value="KAL0162405.1"/>
    <property type="molecule type" value="Genomic_DNA"/>
</dbReference>
<dbReference type="Gene3D" id="3.40.50.720">
    <property type="entry name" value="NAD(P)-binding Rossmann-like Domain"/>
    <property type="match status" value="1"/>
</dbReference>
<name>A0ABD0NLX5_CIRMR</name>
<keyword evidence="4" id="KW-1185">Reference proteome</keyword>
<evidence type="ECO:0000259" key="2">
    <source>
        <dbReference type="Pfam" id="PF01370"/>
    </source>
</evidence>
<gene>
    <name evidence="3" type="ORF">M9458_041801</name>
</gene>
<dbReference type="InterPro" id="IPR036291">
    <property type="entry name" value="NAD(P)-bd_dom_sf"/>
</dbReference>
<dbReference type="InterPro" id="IPR001509">
    <property type="entry name" value="Epimerase_deHydtase"/>
</dbReference>
<feature type="domain" description="NAD-dependent epimerase/dehydratase" evidence="2">
    <location>
        <begin position="10"/>
        <end position="62"/>
    </location>
</feature>
<feature type="non-terminal residue" evidence="3">
    <location>
        <position position="1"/>
    </location>
</feature>